<evidence type="ECO:0000313" key="12">
    <source>
        <dbReference type="Proteomes" id="UP000027936"/>
    </source>
</evidence>
<keyword evidence="4 8" id="KW-0812">Transmembrane</keyword>
<keyword evidence="5 8" id="KW-1133">Transmembrane helix</keyword>
<dbReference type="InterPro" id="IPR020846">
    <property type="entry name" value="MFS_dom"/>
</dbReference>
<feature type="transmembrane region" description="Helical" evidence="8">
    <location>
        <begin position="269"/>
        <end position="286"/>
    </location>
</feature>
<evidence type="ECO:0000256" key="3">
    <source>
        <dbReference type="ARBA" id="ARBA00022448"/>
    </source>
</evidence>
<dbReference type="Pfam" id="PF13426">
    <property type="entry name" value="PAS_9"/>
    <property type="match status" value="1"/>
</dbReference>
<evidence type="ECO:0000259" key="9">
    <source>
        <dbReference type="PROSITE" id="PS50112"/>
    </source>
</evidence>
<dbReference type="InterPro" id="IPR036259">
    <property type="entry name" value="MFS_trans_sf"/>
</dbReference>
<protein>
    <submittedName>
        <fullName evidence="11">PAS domain S-box</fullName>
    </submittedName>
</protein>
<dbReference type="GO" id="GO:0042128">
    <property type="term" value="P:nitrate assimilation"/>
    <property type="evidence" value="ECO:0007669"/>
    <property type="project" value="UniProtKB-KW"/>
</dbReference>
<name>A0A072NFG9_SCHAZ</name>
<dbReference type="Gene3D" id="1.20.1250.20">
    <property type="entry name" value="MFS general substrate transporter like domains"/>
    <property type="match status" value="2"/>
</dbReference>
<feature type="transmembrane region" description="Helical" evidence="8">
    <location>
        <begin position="97"/>
        <end position="116"/>
    </location>
</feature>
<keyword evidence="6" id="KW-0534">Nitrate assimilation</keyword>
<evidence type="ECO:0000256" key="5">
    <source>
        <dbReference type="ARBA" id="ARBA00022989"/>
    </source>
</evidence>
<comment type="similarity">
    <text evidence="2">Belongs to the major facilitator superfamily. Nitrate/nitrite porter (TC 2.A.1.8) family.</text>
</comment>
<dbReference type="Proteomes" id="UP000027936">
    <property type="component" value="Unassembled WGS sequence"/>
</dbReference>
<gene>
    <name evidence="11" type="ORF">M670_04862</name>
</gene>
<dbReference type="GO" id="GO:0015112">
    <property type="term" value="F:nitrate transmembrane transporter activity"/>
    <property type="evidence" value="ECO:0007669"/>
    <property type="project" value="InterPro"/>
</dbReference>
<feature type="transmembrane region" description="Helical" evidence="8">
    <location>
        <begin position="12"/>
        <end position="31"/>
    </location>
</feature>
<dbReference type="CDD" id="cd00130">
    <property type="entry name" value="PAS"/>
    <property type="match status" value="1"/>
</dbReference>
<sequence>MNTKSIQLPLQTFSLIAGFMVWVILSSLMPFIKEEINLSANQLALITAIPVVLGSLMRIPIGYWTNRFGARSLFSISFLLLILPIFYISIADSFVDLLIGGLVLGLSGAVFSVGVTSLPKYYPKERHGFVNGIYGVGNVGTAITTFSAPVLANQFGWQTTVKFYIILVLFIAILNFLLGDKKEVKVNTPLMEQIKGVYKDEKLWFLCLFYFLTFGVFVTFTVYLPNFLVTNFGLDKVDAGLRTAGFIAIATFVRPVGGWLGDKFNSFKILMIVFAALTLSGVLLAFNPSLLYYTIGCLTISLFAGIGNGVIFKLVPMYFSKQAGIVNGLVAAMGGLGGFFPPLLLSLLFNLTGHYAIGYMALSQVAMASLIIVIWMFYQDKLGMANEIIDHSTQGIFVTDLNGKIEKVNPAFTTVTGFSEEEVIGQNPRILKSDKHSNDFYEELWKTVKEHGIWSGQIWNKRKDGQLYLVWVTINTVKNNGGEIKNYVAMFSQIDEITGF</sequence>
<feature type="transmembrane region" description="Helical" evidence="8">
    <location>
        <begin position="292"/>
        <end position="312"/>
    </location>
</feature>
<dbReference type="InterPro" id="IPR000014">
    <property type="entry name" value="PAS"/>
</dbReference>
<evidence type="ECO:0000256" key="7">
    <source>
        <dbReference type="ARBA" id="ARBA00023136"/>
    </source>
</evidence>
<dbReference type="SUPFAM" id="SSF55785">
    <property type="entry name" value="PYP-like sensor domain (PAS domain)"/>
    <property type="match status" value="1"/>
</dbReference>
<comment type="subcellular location">
    <subcellularLocation>
        <location evidence="1">Cell membrane</location>
        <topology evidence="1">Multi-pass membrane protein</topology>
    </subcellularLocation>
</comment>
<feature type="transmembrane region" description="Helical" evidence="8">
    <location>
        <begin position="203"/>
        <end position="224"/>
    </location>
</feature>
<evidence type="ECO:0000313" key="11">
    <source>
        <dbReference type="EMBL" id="KEF35972.1"/>
    </source>
</evidence>
<keyword evidence="3" id="KW-0813">Transport</keyword>
<dbReference type="InterPro" id="IPR011701">
    <property type="entry name" value="MFS"/>
</dbReference>
<feature type="transmembrane region" description="Helical" evidence="8">
    <location>
        <begin position="239"/>
        <end position="257"/>
    </location>
</feature>
<feature type="transmembrane region" description="Helical" evidence="8">
    <location>
        <begin position="161"/>
        <end position="178"/>
    </location>
</feature>
<dbReference type="Gene3D" id="3.30.450.20">
    <property type="entry name" value="PAS domain"/>
    <property type="match status" value="1"/>
</dbReference>
<dbReference type="NCBIfam" id="TIGR00229">
    <property type="entry name" value="sensory_box"/>
    <property type="match status" value="1"/>
</dbReference>
<dbReference type="PANTHER" id="PTHR23515">
    <property type="entry name" value="HIGH-AFFINITY NITRATE TRANSPORTER 2.3"/>
    <property type="match status" value="1"/>
</dbReference>
<comment type="caution">
    <text evidence="11">The sequence shown here is derived from an EMBL/GenBank/DDBJ whole genome shotgun (WGS) entry which is preliminary data.</text>
</comment>
<feature type="domain" description="Major facilitator superfamily (MFS) profile" evidence="10">
    <location>
        <begin position="6"/>
        <end position="381"/>
    </location>
</feature>
<feature type="transmembrane region" description="Helical" evidence="8">
    <location>
        <begin position="43"/>
        <end position="61"/>
    </location>
</feature>
<dbReference type="SMART" id="SM00091">
    <property type="entry name" value="PAS"/>
    <property type="match status" value="1"/>
</dbReference>
<evidence type="ECO:0000256" key="2">
    <source>
        <dbReference type="ARBA" id="ARBA00008432"/>
    </source>
</evidence>
<feature type="transmembrane region" description="Helical" evidence="8">
    <location>
        <begin position="73"/>
        <end position="91"/>
    </location>
</feature>
<evidence type="ECO:0000256" key="1">
    <source>
        <dbReference type="ARBA" id="ARBA00004651"/>
    </source>
</evidence>
<evidence type="ECO:0000256" key="4">
    <source>
        <dbReference type="ARBA" id="ARBA00022692"/>
    </source>
</evidence>
<dbReference type="Pfam" id="PF07690">
    <property type="entry name" value="MFS_1"/>
    <property type="match status" value="1"/>
</dbReference>
<dbReference type="PROSITE" id="PS50112">
    <property type="entry name" value="PAS"/>
    <property type="match status" value="1"/>
</dbReference>
<dbReference type="OrthoDB" id="9773404at2"/>
<reference evidence="11 12" key="1">
    <citation type="submission" date="2014-04" db="EMBL/GenBank/DDBJ databases">
        <title>Draft genome sequence of Bacillus azotoformans MEV2011, a (co-) denitrifying strain unable to grow in the presence of oxygen.</title>
        <authorList>
            <person name="Nielsen M."/>
            <person name="Schreiber L."/>
            <person name="Finster K."/>
            <person name="Schramm A."/>
        </authorList>
    </citation>
    <scope>NUCLEOTIDE SEQUENCE [LARGE SCALE GENOMIC DNA]</scope>
    <source>
        <strain evidence="11 12">MEV2011</strain>
    </source>
</reference>
<accession>A0A072NFG9</accession>
<evidence type="ECO:0000256" key="8">
    <source>
        <dbReference type="SAM" id="Phobius"/>
    </source>
</evidence>
<dbReference type="GO" id="GO:0005886">
    <property type="term" value="C:plasma membrane"/>
    <property type="evidence" value="ECO:0007669"/>
    <property type="project" value="UniProtKB-SubCell"/>
</dbReference>
<feature type="domain" description="PAS" evidence="9">
    <location>
        <begin position="387"/>
        <end position="427"/>
    </location>
</feature>
<dbReference type="InterPro" id="IPR035965">
    <property type="entry name" value="PAS-like_dom_sf"/>
</dbReference>
<evidence type="ECO:0000256" key="6">
    <source>
        <dbReference type="ARBA" id="ARBA00023063"/>
    </source>
</evidence>
<dbReference type="SUPFAM" id="SSF103473">
    <property type="entry name" value="MFS general substrate transporter"/>
    <property type="match status" value="1"/>
</dbReference>
<dbReference type="PROSITE" id="PS50850">
    <property type="entry name" value="MFS"/>
    <property type="match status" value="1"/>
</dbReference>
<keyword evidence="7 8" id="KW-0472">Membrane</keyword>
<feature type="transmembrane region" description="Helical" evidence="8">
    <location>
        <begin position="128"/>
        <end position="149"/>
    </location>
</feature>
<dbReference type="InterPro" id="IPR044772">
    <property type="entry name" value="NO3_transporter"/>
</dbReference>
<proteinExistence type="inferred from homology"/>
<dbReference type="RefSeq" id="WP_035199013.1">
    <property type="nucleotide sequence ID" value="NZ_JJRY01000040.1"/>
</dbReference>
<dbReference type="PATRIC" id="fig|1348973.3.peg.4733"/>
<dbReference type="EMBL" id="JJRY01000040">
    <property type="protein sequence ID" value="KEF35972.1"/>
    <property type="molecule type" value="Genomic_DNA"/>
</dbReference>
<dbReference type="AlphaFoldDB" id="A0A072NFG9"/>
<feature type="transmembrane region" description="Helical" evidence="8">
    <location>
        <begin position="355"/>
        <end position="378"/>
    </location>
</feature>
<organism evidence="11 12">
    <name type="scientific">Schinkia azotoformans MEV2011</name>
    <dbReference type="NCBI Taxonomy" id="1348973"/>
    <lineage>
        <taxon>Bacteria</taxon>
        <taxon>Bacillati</taxon>
        <taxon>Bacillota</taxon>
        <taxon>Bacilli</taxon>
        <taxon>Bacillales</taxon>
        <taxon>Bacillaceae</taxon>
        <taxon>Calidifontibacillus/Schinkia group</taxon>
        <taxon>Schinkia</taxon>
    </lineage>
</organism>
<dbReference type="CDD" id="cd17341">
    <property type="entry name" value="MFS_NRT2_like"/>
    <property type="match status" value="1"/>
</dbReference>
<evidence type="ECO:0000259" key="10">
    <source>
        <dbReference type="PROSITE" id="PS50850"/>
    </source>
</evidence>
<feature type="transmembrane region" description="Helical" evidence="8">
    <location>
        <begin position="324"/>
        <end position="349"/>
    </location>
</feature>